<dbReference type="FunFam" id="2.130.10.10:FF:000492">
    <property type="entry name" value="LEC14B homolog isoform X2"/>
    <property type="match status" value="1"/>
</dbReference>
<dbReference type="GO" id="GO:0043161">
    <property type="term" value="P:proteasome-mediated ubiquitin-dependent protein catabolic process"/>
    <property type="evidence" value="ECO:0007669"/>
    <property type="project" value="TreeGrafter"/>
</dbReference>
<dbReference type="PANTHER" id="PTHR19847:SF7">
    <property type="entry name" value="DDB1- AND CUL4-ASSOCIATED FACTOR 11"/>
    <property type="match status" value="1"/>
</dbReference>
<keyword evidence="2" id="KW-0677">Repeat</keyword>
<evidence type="ECO:0000256" key="4">
    <source>
        <dbReference type="PROSITE-ProRule" id="PRU00221"/>
    </source>
</evidence>
<evidence type="ECO:0000313" key="6">
    <source>
        <dbReference type="Proteomes" id="UP001237642"/>
    </source>
</evidence>
<proteinExistence type="inferred from homology"/>
<feature type="repeat" description="WD" evidence="4">
    <location>
        <begin position="289"/>
        <end position="330"/>
    </location>
</feature>
<accession>A0AAD8ISZ1</accession>
<dbReference type="Gene3D" id="2.130.10.10">
    <property type="entry name" value="YVTN repeat-like/Quinoprotein amine dehydrogenase"/>
    <property type="match status" value="3"/>
</dbReference>
<organism evidence="5 6">
    <name type="scientific">Heracleum sosnowskyi</name>
    <dbReference type="NCBI Taxonomy" id="360622"/>
    <lineage>
        <taxon>Eukaryota</taxon>
        <taxon>Viridiplantae</taxon>
        <taxon>Streptophyta</taxon>
        <taxon>Embryophyta</taxon>
        <taxon>Tracheophyta</taxon>
        <taxon>Spermatophyta</taxon>
        <taxon>Magnoliopsida</taxon>
        <taxon>eudicotyledons</taxon>
        <taxon>Gunneridae</taxon>
        <taxon>Pentapetalae</taxon>
        <taxon>asterids</taxon>
        <taxon>campanulids</taxon>
        <taxon>Apiales</taxon>
        <taxon>Apiaceae</taxon>
        <taxon>Apioideae</taxon>
        <taxon>apioid superclade</taxon>
        <taxon>Tordylieae</taxon>
        <taxon>Tordyliinae</taxon>
        <taxon>Heracleum</taxon>
    </lineage>
</organism>
<dbReference type="Proteomes" id="UP001237642">
    <property type="component" value="Unassembled WGS sequence"/>
</dbReference>
<dbReference type="SMART" id="SM00320">
    <property type="entry name" value="WD40"/>
    <property type="match status" value="7"/>
</dbReference>
<dbReference type="InterPro" id="IPR001680">
    <property type="entry name" value="WD40_rpt"/>
</dbReference>
<dbReference type="PROSITE" id="PS50294">
    <property type="entry name" value="WD_REPEATS_REGION"/>
    <property type="match status" value="3"/>
</dbReference>
<evidence type="ECO:0000256" key="1">
    <source>
        <dbReference type="ARBA" id="ARBA00022574"/>
    </source>
</evidence>
<dbReference type="SUPFAM" id="SSF50978">
    <property type="entry name" value="WD40 repeat-like"/>
    <property type="match status" value="1"/>
</dbReference>
<sequence length="461" mass="51145">MECGATGSTEPSSTQVSDEAWDHLHHDIAQLTRLQSEPHKLLSRRLPGLSTLPISPVEMLARREANFSGRGRFSPADSCHVLSRYLPENGPSVIDKMDSSGYVSQFSPDGSLFVAGFQESHIRIYNVDRGWKVQKDIRARSLRWTITDVSLSPNKSFLVYASLSPIIHIVNIASSTTESVANVTEIHDGLDLSAGNDNDYGHQACNIFSVKFSTDGRELIAASSDASIYVYDLGANRISIRFPAHRSDVNTVCFADESGHIMYSGSDDGLCKVWDRRCLIKNEQASGVLVGHLEGVTFIDSRGDGRHLISNGKDQTIKLWDIRKMSSNLTQNPYERSSQWDYRCIEYPDHLKNICHPSDISLATFKGHAVLRTLIRCYFSPANSTGQKYIYTGSADNSVYIYDLLSGAEVAKLSYHDGPVRDCSWHPDFPTLVSSSWDGVIAKWDFSDSSQNQGTDSCVIL</sequence>
<dbReference type="AlphaFoldDB" id="A0AAD8ISZ1"/>
<dbReference type="PRINTS" id="PR00320">
    <property type="entry name" value="GPROTEINBRPT"/>
</dbReference>
<dbReference type="InterPro" id="IPR051859">
    <property type="entry name" value="DCAF"/>
</dbReference>
<dbReference type="PANTHER" id="PTHR19847">
    <property type="entry name" value="DDB1- AND CUL4-ASSOCIATED FACTOR 11"/>
    <property type="match status" value="1"/>
</dbReference>
<dbReference type="GO" id="GO:0008233">
    <property type="term" value="F:peptidase activity"/>
    <property type="evidence" value="ECO:0007669"/>
    <property type="project" value="UniProtKB-KW"/>
</dbReference>
<protein>
    <submittedName>
        <fullName evidence="5">Apoptotic protease-activating factor 1</fullName>
    </submittedName>
</protein>
<keyword evidence="6" id="KW-1185">Reference proteome</keyword>
<keyword evidence="5" id="KW-0645">Protease</keyword>
<feature type="repeat" description="WD" evidence="4">
    <location>
        <begin position="200"/>
        <end position="241"/>
    </location>
</feature>
<evidence type="ECO:0000313" key="5">
    <source>
        <dbReference type="EMBL" id="KAK1390524.1"/>
    </source>
</evidence>
<reference evidence="5" key="1">
    <citation type="submission" date="2023-02" db="EMBL/GenBank/DDBJ databases">
        <title>Genome of toxic invasive species Heracleum sosnowskyi carries increased number of genes despite the absence of recent whole-genome duplications.</title>
        <authorList>
            <person name="Schelkunov M."/>
            <person name="Shtratnikova V."/>
            <person name="Makarenko M."/>
            <person name="Klepikova A."/>
            <person name="Omelchenko D."/>
            <person name="Novikova G."/>
            <person name="Obukhova E."/>
            <person name="Bogdanov V."/>
            <person name="Penin A."/>
            <person name="Logacheva M."/>
        </authorList>
    </citation>
    <scope>NUCLEOTIDE SEQUENCE</scope>
    <source>
        <strain evidence="5">Hsosn_3</strain>
        <tissue evidence="5">Leaf</tissue>
    </source>
</reference>
<gene>
    <name evidence="5" type="ORF">POM88_018702</name>
</gene>
<evidence type="ECO:0000256" key="3">
    <source>
        <dbReference type="ARBA" id="ARBA00061298"/>
    </source>
</evidence>
<evidence type="ECO:0000256" key="2">
    <source>
        <dbReference type="ARBA" id="ARBA00022737"/>
    </source>
</evidence>
<feature type="repeat" description="WD" evidence="4">
    <location>
        <begin position="242"/>
        <end position="275"/>
    </location>
</feature>
<keyword evidence="5" id="KW-0378">Hydrolase</keyword>
<dbReference type="EMBL" id="JAUIZM010000004">
    <property type="protein sequence ID" value="KAK1390524.1"/>
    <property type="molecule type" value="Genomic_DNA"/>
</dbReference>
<keyword evidence="1 4" id="KW-0853">WD repeat</keyword>
<feature type="repeat" description="WD" evidence="4">
    <location>
        <begin position="413"/>
        <end position="454"/>
    </location>
</feature>
<dbReference type="InterPro" id="IPR036322">
    <property type="entry name" value="WD40_repeat_dom_sf"/>
</dbReference>
<reference evidence="5" key="2">
    <citation type="submission" date="2023-05" db="EMBL/GenBank/DDBJ databases">
        <authorList>
            <person name="Schelkunov M.I."/>
        </authorList>
    </citation>
    <scope>NUCLEOTIDE SEQUENCE</scope>
    <source>
        <strain evidence="5">Hsosn_3</strain>
        <tissue evidence="5">Leaf</tissue>
    </source>
</reference>
<dbReference type="Pfam" id="PF00400">
    <property type="entry name" value="WD40"/>
    <property type="match status" value="5"/>
</dbReference>
<dbReference type="InterPro" id="IPR020472">
    <property type="entry name" value="WD40_PAC1"/>
</dbReference>
<comment type="similarity">
    <text evidence="3">Belongs to the WD repeat LEC14B family.</text>
</comment>
<dbReference type="PROSITE" id="PS50082">
    <property type="entry name" value="WD_REPEATS_2"/>
    <property type="match status" value="4"/>
</dbReference>
<dbReference type="FunFam" id="2.130.10.10:FF:000557">
    <property type="entry name" value="WD repeat protein"/>
    <property type="match status" value="1"/>
</dbReference>
<comment type="caution">
    <text evidence="5">The sequence shown here is derived from an EMBL/GenBank/DDBJ whole genome shotgun (WGS) entry which is preliminary data.</text>
</comment>
<dbReference type="InterPro" id="IPR015943">
    <property type="entry name" value="WD40/YVTN_repeat-like_dom_sf"/>
</dbReference>
<dbReference type="GO" id="GO:0080008">
    <property type="term" value="C:Cul4-RING E3 ubiquitin ligase complex"/>
    <property type="evidence" value="ECO:0007669"/>
    <property type="project" value="TreeGrafter"/>
</dbReference>
<name>A0AAD8ISZ1_9APIA</name>